<gene>
    <name evidence="1" type="ORF">CVO76_14065</name>
</gene>
<organism evidence="1 2">
    <name type="scientific">Arthrobacter agilis</name>
    <dbReference type="NCBI Taxonomy" id="37921"/>
    <lineage>
        <taxon>Bacteria</taxon>
        <taxon>Bacillati</taxon>
        <taxon>Actinomycetota</taxon>
        <taxon>Actinomycetes</taxon>
        <taxon>Micrococcales</taxon>
        <taxon>Micrococcaceae</taxon>
        <taxon>Arthrobacter</taxon>
    </lineage>
</organism>
<evidence type="ECO:0008006" key="3">
    <source>
        <dbReference type="Google" id="ProtNLM"/>
    </source>
</evidence>
<name>A0A2L0UHE8_9MICC</name>
<proteinExistence type="predicted"/>
<accession>A0A2L0UHE8</accession>
<dbReference type="AlphaFoldDB" id="A0A2L0UHE8"/>
<sequence>MQSWQSMVDTNAARLLRTTGRTPAEWAAEARQAGVTSREDLSRWLKGQGVTGYNLMSVDWEVFGLPDFFLRSADELYDAQYQDRPLLKPIADRLILWAAETPGVVIQMRKTYAALQTTRRKFAQITPGTRTAVDLYFRLAVPELPGLEPVRANDPFAWRVRLRAVDDVDDAVLQALTVALEDSLARSSA</sequence>
<dbReference type="Proteomes" id="UP000239187">
    <property type="component" value="Chromosome"/>
</dbReference>
<protein>
    <recommendedName>
        <fullName evidence="3">DUF5655 domain-containing protein</fullName>
    </recommendedName>
</protein>
<reference evidence="1 2" key="1">
    <citation type="submission" date="2017-11" db="EMBL/GenBank/DDBJ databases">
        <title>Draft genome of Arthrobacter agilis strain UMCV2, a plant growth-promoting rhizobacterium and biocontrol capacity of phytopathogenic fungi.</title>
        <authorList>
            <person name="Martinez-Camara R."/>
            <person name="Santoyo G."/>
            <person name="Moreno-Hagelsieb G."/>
            <person name="Valencia-Cantero E."/>
        </authorList>
    </citation>
    <scope>NUCLEOTIDE SEQUENCE [LARGE SCALE GENOMIC DNA]</scope>
    <source>
        <strain evidence="1 2">UMCV2</strain>
    </source>
</reference>
<dbReference type="EMBL" id="CP024915">
    <property type="protein sequence ID" value="AUZ88638.1"/>
    <property type="molecule type" value="Genomic_DNA"/>
</dbReference>
<evidence type="ECO:0000313" key="1">
    <source>
        <dbReference type="EMBL" id="AUZ88638.1"/>
    </source>
</evidence>
<evidence type="ECO:0000313" key="2">
    <source>
        <dbReference type="Proteomes" id="UP000239187"/>
    </source>
</evidence>